<gene>
    <name evidence="2" type="ORF">NDU88_005518</name>
</gene>
<proteinExistence type="predicted"/>
<dbReference type="AlphaFoldDB" id="A0AAV7SLX6"/>
<accession>A0AAV7SLX6</accession>
<keyword evidence="3" id="KW-1185">Reference proteome</keyword>
<protein>
    <submittedName>
        <fullName evidence="2">Uncharacterized protein</fullName>
    </submittedName>
</protein>
<comment type="caution">
    <text evidence="2">The sequence shown here is derived from an EMBL/GenBank/DDBJ whole genome shotgun (WGS) entry which is preliminary data.</text>
</comment>
<sequence>MAAESPAAIETEAQQHRREERRQRIAARAQLKPGRARRRRRRLPRIGTVEHSRKLGAGLPCLGPRGDGGG</sequence>
<name>A0AAV7SLX6_PLEWA</name>
<evidence type="ECO:0000313" key="2">
    <source>
        <dbReference type="EMBL" id="KAJ1165089.1"/>
    </source>
</evidence>
<feature type="region of interest" description="Disordered" evidence="1">
    <location>
        <begin position="1"/>
        <end position="70"/>
    </location>
</feature>
<evidence type="ECO:0000313" key="3">
    <source>
        <dbReference type="Proteomes" id="UP001066276"/>
    </source>
</evidence>
<organism evidence="2 3">
    <name type="scientific">Pleurodeles waltl</name>
    <name type="common">Iberian ribbed newt</name>
    <dbReference type="NCBI Taxonomy" id="8319"/>
    <lineage>
        <taxon>Eukaryota</taxon>
        <taxon>Metazoa</taxon>
        <taxon>Chordata</taxon>
        <taxon>Craniata</taxon>
        <taxon>Vertebrata</taxon>
        <taxon>Euteleostomi</taxon>
        <taxon>Amphibia</taxon>
        <taxon>Batrachia</taxon>
        <taxon>Caudata</taxon>
        <taxon>Salamandroidea</taxon>
        <taxon>Salamandridae</taxon>
        <taxon>Pleurodelinae</taxon>
        <taxon>Pleurodeles</taxon>
    </lineage>
</organism>
<evidence type="ECO:0000256" key="1">
    <source>
        <dbReference type="SAM" id="MobiDB-lite"/>
    </source>
</evidence>
<feature type="compositionally biased region" description="Basic and acidic residues" evidence="1">
    <location>
        <begin position="13"/>
        <end position="23"/>
    </location>
</feature>
<dbReference type="Proteomes" id="UP001066276">
    <property type="component" value="Chromosome 4_2"/>
</dbReference>
<reference evidence="2" key="1">
    <citation type="journal article" date="2022" name="bioRxiv">
        <title>Sequencing and chromosome-scale assembly of the giantPleurodeles waltlgenome.</title>
        <authorList>
            <person name="Brown T."/>
            <person name="Elewa A."/>
            <person name="Iarovenko S."/>
            <person name="Subramanian E."/>
            <person name="Araus A.J."/>
            <person name="Petzold A."/>
            <person name="Susuki M."/>
            <person name="Suzuki K.-i.T."/>
            <person name="Hayashi T."/>
            <person name="Toyoda A."/>
            <person name="Oliveira C."/>
            <person name="Osipova E."/>
            <person name="Leigh N.D."/>
            <person name="Simon A."/>
            <person name="Yun M.H."/>
        </authorList>
    </citation>
    <scope>NUCLEOTIDE SEQUENCE</scope>
    <source>
        <strain evidence="2">20211129_DDA</strain>
        <tissue evidence="2">Liver</tissue>
    </source>
</reference>
<dbReference type="EMBL" id="JANPWB010000008">
    <property type="protein sequence ID" value="KAJ1165089.1"/>
    <property type="molecule type" value="Genomic_DNA"/>
</dbReference>
<feature type="compositionally biased region" description="Basic residues" evidence="1">
    <location>
        <begin position="34"/>
        <end position="44"/>
    </location>
</feature>